<name>A0A1U7LWW0_NEOID</name>
<comment type="subcellular location">
    <subcellularLocation>
        <location evidence="5">Cytoplasm</location>
    </subcellularLocation>
    <subcellularLocation>
        <location evidence="5">Nucleus</location>
    </subcellularLocation>
</comment>
<evidence type="ECO:0000256" key="5">
    <source>
        <dbReference type="RuleBase" id="RU004203"/>
    </source>
</evidence>
<gene>
    <name evidence="6" type="ORF">NEOLI_002682</name>
</gene>
<comment type="similarity">
    <text evidence="5">Belongs to the peptidase T1B family.</text>
</comment>
<dbReference type="Gene3D" id="3.60.20.10">
    <property type="entry name" value="Glutamine Phosphoribosylpyrophosphate, subunit 1, domain 1"/>
    <property type="match status" value="1"/>
</dbReference>
<dbReference type="InterPro" id="IPR035206">
    <property type="entry name" value="Proteasome_beta2"/>
</dbReference>
<keyword evidence="2 5" id="KW-0647">Proteasome</keyword>
<dbReference type="OMA" id="MKRDHDK"/>
<dbReference type="Proteomes" id="UP000186594">
    <property type="component" value="Unassembled WGS sequence"/>
</dbReference>
<dbReference type="GO" id="GO:0061133">
    <property type="term" value="F:endopeptidase activator activity"/>
    <property type="evidence" value="ECO:0007669"/>
    <property type="project" value="EnsemblFungi"/>
</dbReference>
<dbReference type="SUPFAM" id="SSF56235">
    <property type="entry name" value="N-terminal nucleophile aminohydrolases (Ntn hydrolases)"/>
    <property type="match status" value="1"/>
</dbReference>
<proteinExistence type="inferred from homology"/>
<dbReference type="GO" id="GO:0005634">
    <property type="term" value="C:nucleus"/>
    <property type="evidence" value="ECO:0007669"/>
    <property type="project" value="UniProtKB-SubCell"/>
</dbReference>
<organism evidence="6 7">
    <name type="scientific">Neolecta irregularis (strain DAH-3)</name>
    <dbReference type="NCBI Taxonomy" id="1198029"/>
    <lineage>
        <taxon>Eukaryota</taxon>
        <taxon>Fungi</taxon>
        <taxon>Dikarya</taxon>
        <taxon>Ascomycota</taxon>
        <taxon>Taphrinomycotina</taxon>
        <taxon>Neolectales</taxon>
        <taxon>Neolectaceae</taxon>
        <taxon>Neolecta</taxon>
    </lineage>
</organism>
<comment type="subunit">
    <text evidence="4">The 26S proteasome consists of a 20S proteasome core and two 19S regulatory subunits. The 20S proteasome core is composed of 28 subunits that are arranged in four stacked rings, resulting in a barrel-shaped structure. The two end rings are each formed by seven alpha subunits, and the two central rings are each formed by seven beta subunits. The catalytic chamber with the active sites is on the inside of the barrel.</text>
</comment>
<evidence type="ECO:0000313" key="6">
    <source>
        <dbReference type="EMBL" id="OLL27165.1"/>
    </source>
</evidence>
<dbReference type="FunFam" id="3.60.20.10:FF:000008">
    <property type="entry name" value="Proteasome subunit beta type-4"/>
    <property type="match status" value="1"/>
</dbReference>
<dbReference type="AlphaFoldDB" id="A0A1U7LWW0"/>
<dbReference type="InterPro" id="IPR001353">
    <property type="entry name" value="Proteasome_sua/b"/>
</dbReference>
<dbReference type="GO" id="GO:0010499">
    <property type="term" value="P:proteasomal ubiquitin-independent protein catabolic process"/>
    <property type="evidence" value="ECO:0007669"/>
    <property type="project" value="EnsemblFungi"/>
</dbReference>
<dbReference type="InterPro" id="IPR023333">
    <property type="entry name" value="Proteasome_suB-type"/>
</dbReference>
<accession>A0A1U7LWW0</accession>
<evidence type="ECO:0000256" key="2">
    <source>
        <dbReference type="ARBA" id="ARBA00022942"/>
    </source>
</evidence>
<dbReference type="CDD" id="cd03758">
    <property type="entry name" value="proteasome_beta_type_2"/>
    <property type="match status" value="1"/>
</dbReference>
<dbReference type="OrthoDB" id="268428at2759"/>
<evidence type="ECO:0000256" key="1">
    <source>
        <dbReference type="ARBA" id="ARBA00022490"/>
    </source>
</evidence>
<evidence type="ECO:0000256" key="4">
    <source>
        <dbReference type="ARBA" id="ARBA00026071"/>
    </source>
</evidence>
<comment type="function">
    <text evidence="5">Component of the proteasome, a multicatalytic proteinase complex which is characterized by its ability to cleave peptides with Arg, Phe, Tyr, Leu, and Glu adjacent to the leaving group at neutral or slightly basic pH. The proteasome has an ATP-dependent proteolytic activity.</text>
</comment>
<dbReference type="PROSITE" id="PS51476">
    <property type="entry name" value="PROTEASOME_BETA_2"/>
    <property type="match status" value="1"/>
</dbReference>
<keyword evidence="3 5" id="KW-0539">Nucleus</keyword>
<reference evidence="6 7" key="1">
    <citation type="submission" date="2016-04" db="EMBL/GenBank/DDBJ databases">
        <title>Evolutionary innovation and constraint leading to complex multicellularity in the Ascomycota.</title>
        <authorList>
            <person name="Cisse O."/>
            <person name="Nguyen A."/>
            <person name="Hewitt D.A."/>
            <person name="Jedd G."/>
            <person name="Stajich J.E."/>
        </authorList>
    </citation>
    <scope>NUCLEOTIDE SEQUENCE [LARGE SCALE GENOMIC DNA]</scope>
    <source>
        <strain evidence="6 7">DAH-3</strain>
    </source>
</reference>
<dbReference type="InterPro" id="IPR029055">
    <property type="entry name" value="Ntn_hydrolases_N"/>
</dbReference>
<dbReference type="GO" id="GO:0043161">
    <property type="term" value="P:proteasome-mediated ubiquitin-dependent protein catabolic process"/>
    <property type="evidence" value="ECO:0007669"/>
    <property type="project" value="EnsemblFungi"/>
</dbReference>
<protein>
    <recommendedName>
        <fullName evidence="5">Proteasome subunit beta</fullName>
    </recommendedName>
</protein>
<sequence>MEVLLAIRGANFVLCASNKAAVRGITVIKDTDDKTRKLNDHNLVLYSGEAGDTVQFTEYIQANIRLYGMRNECELNPEAVASFTRRELADSLRSRKPYQVNLLLAGFDVVTNKAHLHWIDYLGASVAVPYAAHGYAAYYCMSIFDRYHRPDITLEEANDILKKCFQELEKRLPVDVKGFNIHVVNKNGVMLSSDGI</sequence>
<dbReference type="PANTHER" id="PTHR32194">
    <property type="entry name" value="METALLOPROTEASE TLDD"/>
    <property type="match status" value="1"/>
</dbReference>
<dbReference type="EMBL" id="LXFE01000117">
    <property type="protein sequence ID" value="OLL27165.1"/>
    <property type="molecule type" value="Genomic_DNA"/>
</dbReference>
<dbReference type="STRING" id="1198029.A0A1U7LWW0"/>
<dbReference type="Pfam" id="PF00227">
    <property type="entry name" value="Proteasome"/>
    <property type="match status" value="1"/>
</dbReference>
<evidence type="ECO:0000256" key="3">
    <source>
        <dbReference type="ARBA" id="ARBA00023242"/>
    </source>
</evidence>
<comment type="caution">
    <text evidence="6">The sequence shown here is derived from an EMBL/GenBank/DDBJ whole genome shotgun (WGS) entry which is preliminary data.</text>
</comment>
<dbReference type="GO" id="GO:0019774">
    <property type="term" value="C:proteasome core complex, beta-subunit complex"/>
    <property type="evidence" value="ECO:0007669"/>
    <property type="project" value="EnsemblFungi"/>
</dbReference>
<dbReference type="PANTHER" id="PTHR32194:SF2">
    <property type="entry name" value="PROTEASOME SUBUNIT BETA TYPE-1"/>
    <property type="match status" value="1"/>
</dbReference>
<comment type="subunit">
    <text evidence="5">Component of the proteasome complex.</text>
</comment>
<dbReference type="GO" id="GO:0005789">
    <property type="term" value="C:endoplasmic reticulum membrane"/>
    <property type="evidence" value="ECO:0007669"/>
    <property type="project" value="EnsemblFungi"/>
</dbReference>
<keyword evidence="1 5" id="KW-0963">Cytoplasm</keyword>
<keyword evidence="7" id="KW-1185">Reference proteome</keyword>
<evidence type="ECO:0000313" key="7">
    <source>
        <dbReference type="Proteomes" id="UP000186594"/>
    </source>
</evidence>